<proteinExistence type="predicted"/>
<protein>
    <submittedName>
        <fullName evidence="1">Uncharacterized protein</fullName>
    </submittedName>
</protein>
<sequence>MVVSGDAADGVEARLSRILREKREGQRGRCCQSLFWWHLLSPARLRLVKGGEQWCATLRQREVVAWWLGLIESGSARVVITVCCMVVGDEVAISDAKAGQMGALAVRWPAVFEEEALTLGRRE</sequence>
<name>A0AAQ3RZE3_VIGMU</name>
<dbReference type="EMBL" id="CP144696">
    <property type="protein sequence ID" value="WVZ09874.1"/>
    <property type="molecule type" value="Genomic_DNA"/>
</dbReference>
<gene>
    <name evidence="1" type="ORF">V8G54_014404</name>
</gene>
<reference evidence="1 2" key="1">
    <citation type="journal article" date="2023" name="Life. Sci Alliance">
        <title>Evolutionary insights into 3D genome organization and epigenetic landscape of Vigna mungo.</title>
        <authorList>
            <person name="Junaid A."/>
            <person name="Singh B."/>
            <person name="Bhatia S."/>
        </authorList>
    </citation>
    <scope>NUCLEOTIDE SEQUENCE [LARGE SCALE GENOMIC DNA]</scope>
    <source>
        <strain evidence="1">Urdbean</strain>
    </source>
</reference>
<evidence type="ECO:0000313" key="2">
    <source>
        <dbReference type="Proteomes" id="UP001374535"/>
    </source>
</evidence>
<organism evidence="1 2">
    <name type="scientific">Vigna mungo</name>
    <name type="common">Black gram</name>
    <name type="synonym">Phaseolus mungo</name>
    <dbReference type="NCBI Taxonomy" id="3915"/>
    <lineage>
        <taxon>Eukaryota</taxon>
        <taxon>Viridiplantae</taxon>
        <taxon>Streptophyta</taxon>
        <taxon>Embryophyta</taxon>
        <taxon>Tracheophyta</taxon>
        <taxon>Spermatophyta</taxon>
        <taxon>Magnoliopsida</taxon>
        <taxon>eudicotyledons</taxon>
        <taxon>Gunneridae</taxon>
        <taxon>Pentapetalae</taxon>
        <taxon>rosids</taxon>
        <taxon>fabids</taxon>
        <taxon>Fabales</taxon>
        <taxon>Fabaceae</taxon>
        <taxon>Papilionoideae</taxon>
        <taxon>50 kb inversion clade</taxon>
        <taxon>NPAAA clade</taxon>
        <taxon>indigoferoid/millettioid clade</taxon>
        <taxon>Phaseoleae</taxon>
        <taxon>Vigna</taxon>
    </lineage>
</organism>
<dbReference type="Proteomes" id="UP001374535">
    <property type="component" value="Chromosome 5"/>
</dbReference>
<dbReference type="AlphaFoldDB" id="A0AAQ3RZE3"/>
<keyword evidence="2" id="KW-1185">Reference proteome</keyword>
<accession>A0AAQ3RZE3</accession>
<evidence type="ECO:0000313" key="1">
    <source>
        <dbReference type="EMBL" id="WVZ09874.1"/>
    </source>
</evidence>